<dbReference type="GO" id="GO:0005576">
    <property type="term" value="C:extracellular region"/>
    <property type="evidence" value="ECO:0007669"/>
    <property type="project" value="UniProtKB-SubCell"/>
</dbReference>
<dbReference type="Pfam" id="PF03227">
    <property type="entry name" value="GILT"/>
    <property type="match status" value="1"/>
</dbReference>
<dbReference type="GO" id="GO:0016671">
    <property type="term" value="F:oxidoreductase activity, acting on a sulfur group of donors, disulfide as acceptor"/>
    <property type="evidence" value="ECO:0007669"/>
    <property type="project" value="InterPro"/>
</dbReference>
<dbReference type="Proteomes" id="UP000270296">
    <property type="component" value="Unassembled WGS sequence"/>
</dbReference>
<evidence type="ECO:0000256" key="5">
    <source>
        <dbReference type="ARBA" id="ARBA00023180"/>
    </source>
</evidence>
<dbReference type="AlphaFoldDB" id="A0A183J723"/>
<evidence type="ECO:0000256" key="3">
    <source>
        <dbReference type="ARBA" id="ARBA00022525"/>
    </source>
</evidence>
<comment type="similarity">
    <text evidence="2">Belongs to the GILT family.</text>
</comment>
<accession>A0A183J723</accession>
<reference evidence="9" key="1">
    <citation type="submission" date="2016-06" db="UniProtKB">
        <authorList>
            <consortium name="WormBaseParasite"/>
        </authorList>
    </citation>
    <scope>IDENTIFICATION</scope>
</reference>
<keyword evidence="8" id="KW-1185">Reference proteome</keyword>
<sequence length="211" mass="24014">MRAVAGILIIVLKTMVLATDPSPLQITVLYEALCSDCMKLFTQVLSKFGPALPRFAHIELVPYGNAKRTEAYGMQQFQCQHGPQECVMNTFHSCAIHVLNNEARSLAFVTCLEEGRWKELDNHYTVSECFRFLRVSPDEQSQIWSCMVNGLGIQLQEKMARITESVRPEKHTSVPWIVINGVSTKAMQLQQDHLFQLFCLRYRGHIRPPGC</sequence>
<keyword evidence="5" id="KW-0325">Glycoprotein</keyword>
<comment type="subcellular location">
    <subcellularLocation>
        <location evidence="1">Secreted</location>
    </subcellularLocation>
</comment>
<proteinExistence type="inferred from homology"/>
<evidence type="ECO:0000256" key="1">
    <source>
        <dbReference type="ARBA" id="ARBA00004613"/>
    </source>
</evidence>
<feature type="signal peptide" evidence="6">
    <location>
        <begin position="1"/>
        <end position="18"/>
    </location>
</feature>
<dbReference type="PANTHER" id="PTHR13234:SF8">
    <property type="entry name" value="GAMMA-INTERFERON-INDUCIBLE LYSOSOMAL THIOL REDUCTASE"/>
    <property type="match status" value="1"/>
</dbReference>
<evidence type="ECO:0000256" key="4">
    <source>
        <dbReference type="ARBA" id="ARBA00022729"/>
    </source>
</evidence>
<organism evidence="9">
    <name type="scientific">Soboliphyme baturini</name>
    <dbReference type="NCBI Taxonomy" id="241478"/>
    <lineage>
        <taxon>Eukaryota</taxon>
        <taxon>Metazoa</taxon>
        <taxon>Ecdysozoa</taxon>
        <taxon>Nematoda</taxon>
        <taxon>Enoplea</taxon>
        <taxon>Dorylaimia</taxon>
        <taxon>Dioctophymatida</taxon>
        <taxon>Dioctophymatoidea</taxon>
        <taxon>Soboliphymatidae</taxon>
        <taxon>Soboliphyme</taxon>
    </lineage>
</organism>
<dbReference type="InterPro" id="IPR004911">
    <property type="entry name" value="Interferon-induced_GILT"/>
</dbReference>
<dbReference type="WBParaSite" id="SBAD_0001206101-mRNA-1">
    <property type="protein sequence ID" value="SBAD_0001206101-mRNA-1"/>
    <property type="gene ID" value="SBAD_0001206101"/>
</dbReference>
<evidence type="ECO:0000313" key="9">
    <source>
        <dbReference type="WBParaSite" id="SBAD_0001206101-mRNA-1"/>
    </source>
</evidence>
<reference evidence="7 8" key="2">
    <citation type="submission" date="2018-11" db="EMBL/GenBank/DDBJ databases">
        <authorList>
            <consortium name="Pathogen Informatics"/>
        </authorList>
    </citation>
    <scope>NUCLEOTIDE SEQUENCE [LARGE SCALE GENOMIC DNA]</scope>
</reference>
<keyword evidence="4 6" id="KW-0732">Signal</keyword>
<name>A0A183J723_9BILA</name>
<dbReference type="OrthoDB" id="958254at2759"/>
<gene>
    <name evidence="7" type="ORF">SBAD_LOCUS11671</name>
</gene>
<dbReference type="PANTHER" id="PTHR13234">
    <property type="entry name" value="GAMMA-INTERFERON INDUCIBLE LYSOSOMAL THIOL REDUCTASE GILT"/>
    <property type="match status" value="1"/>
</dbReference>
<protein>
    <submittedName>
        <fullName evidence="9">Gamma-interferon-inducible lysosomal thiol reductase</fullName>
    </submittedName>
</protein>
<dbReference type="EMBL" id="UZAM01016146">
    <property type="protein sequence ID" value="VDP41993.1"/>
    <property type="molecule type" value="Genomic_DNA"/>
</dbReference>
<evidence type="ECO:0000256" key="6">
    <source>
        <dbReference type="SAM" id="SignalP"/>
    </source>
</evidence>
<evidence type="ECO:0000313" key="8">
    <source>
        <dbReference type="Proteomes" id="UP000270296"/>
    </source>
</evidence>
<feature type="chain" id="PRO_5043140445" evidence="6">
    <location>
        <begin position="19"/>
        <end position="211"/>
    </location>
</feature>
<evidence type="ECO:0000256" key="2">
    <source>
        <dbReference type="ARBA" id="ARBA00005679"/>
    </source>
</evidence>
<evidence type="ECO:0000313" key="7">
    <source>
        <dbReference type="EMBL" id="VDP41993.1"/>
    </source>
</evidence>
<keyword evidence="3" id="KW-0964">Secreted</keyword>